<dbReference type="OrthoDB" id="10411835at2759"/>
<proteinExistence type="predicted"/>
<keyword evidence="2" id="KW-1133">Transmembrane helix</keyword>
<evidence type="ECO:0000313" key="3">
    <source>
        <dbReference type="EMBL" id="CAE7648668.1"/>
    </source>
</evidence>
<organism evidence="3 4">
    <name type="scientific">Symbiodinium necroappetens</name>
    <dbReference type="NCBI Taxonomy" id="1628268"/>
    <lineage>
        <taxon>Eukaryota</taxon>
        <taxon>Sar</taxon>
        <taxon>Alveolata</taxon>
        <taxon>Dinophyceae</taxon>
        <taxon>Suessiales</taxon>
        <taxon>Symbiodiniaceae</taxon>
        <taxon>Symbiodinium</taxon>
    </lineage>
</organism>
<comment type="caution">
    <text evidence="3">The sequence shown here is derived from an EMBL/GenBank/DDBJ whole genome shotgun (WGS) entry which is preliminary data.</text>
</comment>
<feature type="transmembrane region" description="Helical" evidence="2">
    <location>
        <begin position="6"/>
        <end position="26"/>
    </location>
</feature>
<gene>
    <name evidence="3" type="ORF">SNEC2469_LOCUS18334</name>
</gene>
<keyword evidence="2" id="KW-0812">Transmembrane</keyword>
<name>A0A812VYR5_9DINO</name>
<protein>
    <submittedName>
        <fullName evidence="3">Uncharacterized protein</fullName>
    </submittedName>
</protein>
<evidence type="ECO:0000313" key="4">
    <source>
        <dbReference type="Proteomes" id="UP000601435"/>
    </source>
</evidence>
<keyword evidence="2" id="KW-0472">Membrane</keyword>
<evidence type="ECO:0000256" key="1">
    <source>
        <dbReference type="SAM" id="MobiDB-lite"/>
    </source>
</evidence>
<feature type="region of interest" description="Disordered" evidence="1">
    <location>
        <begin position="125"/>
        <end position="191"/>
    </location>
</feature>
<reference evidence="3" key="1">
    <citation type="submission" date="2021-02" db="EMBL/GenBank/DDBJ databases">
        <authorList>
            <person name="Dougan E. K."/>
            <person name="Rhodes N."/>
            <person name="Thang M."/>
            <person name="Chan C."/>
        </authorList>
    </citation>
    <scope>NUCLEOTIDE SEQUENCE</scope>
</reference>
<evidence type="ECO:0000256" key="2">
    <source>
        <dbReference type="SAM" id="Phobius"/>
    </source>
</evidence>
<dbReference type="AlphaFoldDB" id="A0A812VYR5"/>
<accession>A0A812VYR5</accession>
<feature type="compositionally biased region" description="Polar residues" evidence="1">
    <location>
        <begin position="175"/>
        <end position="191"/>
    </location>
</feature>
<dbReference type="Proteomes" id="UP000601435">
    <property type="component" value="Unassembled WGS sequence"/>
</dbReference>
<keyword evidence="4" id="KW-1185">Reference proteome</keyword>
<sequence>MPMWALGSAGVAGCCCCTLCGIFLAYRCLRALARAMPPEPFSGTKQLKDMKDIEASYTVQPAVRPMKSRKRTVNFNDAEPGFMRRLSTFRTKSIATDAQSEEMNVEETKTHVVWNVDMSQLTTMFPQTTSKSDRQEQDEPTRSLRDASSPKRSNSRDIQHASFAPGLGSDEPSAESPSHRQTSPAAISRQRSGTLLDRFDLVGPTETDITLEWSKL</sequence>
<feature type="compositionally biased region" description="Basic and acidic residues" evidence="1">
    <location>
        <begin position="131"/>
        <end position="159"/>
    </location>
</feature>
<dbReference type="EMBL" id="CAJNJA010030794">
    <property type="protein sequence ID" value="CAE7648668.1"/>
    <property type="molecule type" value="Genomic_DNA"/>
</dbReference>